<dbReference type="RefSeq" id="WP_218285240.1">
    <property type="nucleotide sequence ID" value="NZ_CP076448.1"/>
</dbReference>
<dbReference type="KEGG" id="elio:KO353_13335"/>
<gene>
    <name evidence="1" type="ORF">KO353_13335</name>
</gene>
<keyword evidence="2" id="KW-1185">Reference proteome</keyword>
<name>A0A975U234_9PROT</name>
<protein>
    <submittedName>
        <fullName evidence="1">Nuclear transport factor 2 family protein</fullName>
    </submittedName>
</protein>
<reference evidence="1" key="1">
    <citation type="submission" date="2021-06" db="EMBL/GenBank/DDBJ databases">
        <title>Elioraea tepida, sp. nov., a moderately thermophilic aerobic anoxygenic phototrophic bacterium isolated from an alkaline siliceous hot spring mat community in Yellowstone National Park, WY, USA.</title>
        <authorList>
            <person name="Saini M.K."/>
            <person name="Yoshida S."/>
            <person name="Sebastian A."/>
            <person name="Hirose S."/>
            <person name="Hara E."/>
            <person name="Tamaki H."/>
            <person name="Soulier N.T."/>
            <person name="Albert I."/>
            <person name="Hanada S."/>
            <person name="Bryant D.A."/>
            <person name="Tank M."/>
        </authorList>
    </citation>
    <scope>NUCLEOTIDE SEQUENCE</scope>
    <source>
        <strain evidence="1">MS-P2</strain>
    </source>
</reference>
<dbReference type="EMBL" id="CP076448">
    <property type="protein sequence ID" value="QXM24229.1"/>
    <property type="molecule type" value="Genomic_DNA"/>
</dbReference>
<sequence length="147" mass="16298">MDATPHTLDHARLLERVQRFVLLSMAKDPEASAFLAPGAEIVFTGGRRFAAPQEIGRFNATRYAEVAKRIERWDVAPDPETGGVVVYCLGVLHGAWPDGRRFDGNRFIDRMVVGPDGLIRRVDVWNDSAERLLDPALDRLGTDATSP</sequence>
<dbReference type="AlphaFoldDB" id="A0A975U234"/>
<accession>A0A975U234</accession>
<organism evidence="1 2">
    <name type="scientific">Elioraea tepida</name>
    <dbReference type="NCBI Taxonomy" id="2843330"/>
    <lineage>
        <taxon>Bacteria</taxon>
        <taxon>Pseudomonadati</taxon>
        <taxon>Pseudomonadota</taxon>
        <taxon>Alphaproteobacteria</taxon>
        <taxon>Acetobacterales</taxon>
        <taxon>Elioraeaceae</taxon>
        <taxon>Elioraea</taxon>
    </lineage>
</organism>
<proteinExistence type="predicted"/>
<evidence type="ECO:0000313" key="2">
    <source>
        <dbReference type="Proteomes" id="UP000694001"/>
    </source>
</evidence>
<dbReference type="Proteomes" id="UP000694001">
    <property type="component" value="Chromosome"/>
</dbReference>
<evidence type="ECO:0000313" key="1">
    <source>
        <dbReference type="EMBL" id="QXM24229.1"/>
    </source>
</evidence>